<feature type="transmembrane region" description="Helical" evidence="1">
    <location>
        <begin position="265"/>
        <end position="282"/>
    </location>
</feature>
<sequence>MKKEIVTGAEVEDQRNLLVDPKARKIRRHKTEGLAALILLLSLGTLNSSGDFLGPEHSSVLKYIEVYSSFLMLLIYIVPFVFFMNWLCKKYSISGLELMLAAFCGAFIPSPFAGALNDGFTHHMSHLLGHYYSDSWMGSLEVGIVEELLKLGTAALILYVLGRKSLKIYLSIGMCVGMGFQIEEDISYITESGFKHVNESFPTAINRIQGSIGSHWTYTAVAAAGLYLMVTARGNKKRRNKGLGLILLAIADHFLYDTPIGDINLFSALLTVAILLPLVLIFKSPEMSSEDRDFVNVG</sequence>
<dbReference type="Pfam" id="PF13367">
    <property type="entry name" value="PrsW-protease"/>
    <property type="match status" value="1"/>
</dbReference>
<feature type="transmembrane region" description="Helical" evidence="1">
    <location>
        <begin position="66"/>
        <end position="86"/>
    </location>
</feature>
<dbReference type="GO" id="GO:0008237">
    <property type="term" value="F:metallopeptidase activity"/>
    <property type="evidence" value="ECO:0007669"/>
    <property type="project" value="UniProtKB-KW"/>
</dbReference>
<reference evidence="2" key="1">
    <citation type="submission" date="2019-09" db="EMBL/GenBank/DDBJ databases">
        <title>In-depth cultivation of the pig gut microbiome towards novel bacterial diversity and tailored functional studies.</title>
        <authorList>
            <person name="Wylensek D."/>
            <person name="Hitch T.C.A."/>
            <person name="Clavel T."/>
        </authorList>
    </citation>
    <scope>NUCLEOTIDE SEQUENCE</scope>
    <source>
        <strain evidence="2">RF-744-FAT-WT-3</strain>
    </source>
</reference>
<feature type="transmembrane region" description="Helical" evidence="1">
    <location>
        <begin position="136"/>
        <end position="161"/>
    </location>
</feature>
<keyword evidence="2" id="KW-0482">Metalloprotease</keyword>
<dbReference type="EMBL" id="VUNB01000001">
    <property type="protein sequence ID" value="MST68055.1"/>
    <property type="molecule type" value="Genomic_DNA"/>
</dbReference>
<dbReference type="InterPro" id="IPR026898">
    <property type="entry name" value="PrsW"/>
</dbReference>
<keyword evidence="1" id="KW-0472">Membrane</keyword>
<dbReference type="GO" id="GO:0006508">
    <property type="term" value="P:proteolysis"/>
    <property type="evidence" value="ECO:0007669"/>
    <property type="project" value="UniProtKB-KW"/>
</dbReference>
<proteinExistence type="predicted"/>
<evidence type="ECO:0000256" key="1">
    <source>
        <dbReference type="SAM" id="Phobius"/>
    </source>
</evidence>
<name>A0A6A8M427_9FIRM</name>
<gene>
    <name evidence="2" type="ORF">FYJ66_00300</name>
</gene>
<feature type="transmembrane region" description="Helical" evidence="1">
    <location>
        <begin position="34"/>
        <end position="54"/>
    </location>
</feature>
<protein>
    <submittedName>
        <fullName evidence="2">PrsW family intramembrane metalloprotease</fullName>
    </submittedName>
</protein>
<keyword evidence="2" id="KW-0645">Protease</keyword>
<keyword evidence="2" id="KW-0378">Hydrolase</keyword>
<feature type="transmembrane region" description="Helical" evidence="1">
    <location>
        <begin position="98"/>
        <end position="116"/>
    </location>
</feature>
<dbReference type="RefSeq" id="WP_154571536.1">
    <property type="nucleotide sequence ID" value="NZ_VUNB01000001.1"/>
</dbReference>
<evidence type="ECO:0000313" key="2">
    <source>
        <dbReference type="EMBL" id="MST68055.1"/>
    </source>
</evidence>
<keyword evidence="1" id="KW-0812">Transmembrane</keyword>
<accession>A0A6A8M427</accession>
<dbReference type="AlphaFoldDB" id="A0A6A8M427"/>
<comment type="caution">
    <text evidence="2">The sequence shown here is derived from an EMBL/GenBank/DDBJ whole genome shotgun (WGS) entry which is preliminary data.</text>
</comment>
<keyword evidence="1" id="KW-1133">Transmembrane helix</keyword>
<organism evidence="2">
    <name type="scientific">Baileyella intestinalis</name>
    <dbReference type="NCBI Taxonomy" id="2606709"/>
    <lineage>
        <taxon>Bacteria</taxon>
        <taxon>Bacillati</taxon>
        <taxon>Bacillota</taxon>
        <taxon>Clostridia</taxon>
        <taxon>Peptostreptococcales</taxon>
        <taxon>Anaerovoracaceae</taxon>
        <taxon>Baileyella</taxon>
    </lineage>
</organism>